<dbReference type="Proteomes" id="UP001141259">
    <property type="component" value="Unassembled WGS sequence"/>
</dbReference>
<reference evidence="1" key="1">
    <citation type="submission" date="2022-08" db="EMBL/GenBank/DDBJ databases">
        <authorList>
            <person name="Tistechok S."/>
            <person name="Samborskyy M."/>
            <person name="Roman I."/>
        </authorList>
    </citation>
    <scope>NUCLEOTIDE SEQUENCE</scope>
    <source>
        <strain evidence="1">DSM 103496</strain>
    </source>
</reference>
<evidence type="ECO:0000313" key="1">
    <source>
        <dbReference type="EMBL" id="MCS7479673.1"/>
    </source>
</evidence>
<evidence type="ECO:0000313" key="2">
    <source>
        <dbReference type="Proteomes" id="UP001141259"/>
    </source>
</evidence>
<comment type="caution">
    <text evidence="1">The sequence shown here is derived from an EMBL/GenBank/DDBJ whole genome shotgun (WGS) entry which is preliminary data.</text>
</comment>
<sequence>MDPLEDRARKVADGVARRAALHEAAGVLRAWSGGDHRGARALIDEYDATGGSDGEVARLAAIVDAEARPGEDPDWGG</sequence>
<proteinExistence type="predicted"/>
<dbReference type="AlphaFoldDB" id="A0A9X2VMX6"/>
<gene>
    <name evidence="1" type="ORF">NZH93_22665</name>
</gene>
<keyword evidence="2" id="KW-1185">Reference proteome</keyword>
<name>A0A9X2VMX6_9PSEU</name>
<accession>A0A9X2VMX6</accession>
<dbReference type="RefSeq" id="WP_259625164.1">
    <property type="nucleotide sequence ID" value="NZ_JANYMP010000010.1"/>
</dbReference>
<organism evidence="1 2">
    <name type="scientific">Umezawaea endophytica</name>
    <dbReference type="NCBI Taxonomy" id="1654476"/>
    <lineage>
        <taxon>Bacteria</taxon>
        <taxon>Bacillati</taxon>
        <taxon>Actinomycetota</taxon>
        <taxon>Actinomycetes</taxon>
        <taxon>Pseudonocardiales</taxon>
        <taxon>Pseudonocardiaceae</taxon>
        <taxon>Umezawaea</taxon>
    </lineage>
</organism>
<dbReference type="EMBL" id="JANYMP010000010">
    <property type="protein sequence ID" value="MCS7479673.1"/>
    <property type="molecule type" value="Genomic_DNA"/>
</dbReference>
<protein>
    <submittedName>
        <fullName evidence="1">Uncharacterized protein</fullName>
    </submittedName>
</protein>